<feature type="domain" description="Protein kinase" evidence="7">
    <location>
        <begin position="94"/>
        <end position="419"/>
    </location>
</feature>
<evidence type="ECO:0000256" key="2">
    <source>
        <dbReference type="ARBA" id="ARBA00022679"/>
    </source>
</evidence>
<keyword evidence="3" id="KW-0547">Nucleotide-binding</keyword>
<dbReference type="EMBL" id="BDSA01000002">
    <property type="protein sequence ID" value="GBE60836.1"/>
    <property type="molecule type" value="Genomic_DNA"/>
</dbReference>
<reference evidence="8 9" key="1">
    <citation type="journal article" date="2017" name="BMC Genomics">
        <title>Whole-genome assembly of Babesia ovata and comparative genomics between closely related pathogens.</title>
        <authorList>
            <person name="Yamagishi J."/>
            <person name="Asada M."/>
            <person name="Hakimi H."/>
            <person name="Tanaka T.Q."/>
            <person name="Sugimoto C."/>
            <person name="Kawazu S."/>
        </authorList>
    </citation>
    <scope>NUCLEOTIDE SEQUENCE [LARGE SCALE GENOMIC DNA]</scope>
    <source>
        <strain evidence="8 9">Miyake</strain>
    </source>
</reference>
<dbReference type="InterPro" id="IPR011009">
    <property type="entry name" value="Kinase-like_dom_sf"/>
</dbReference>
<evidence type="ECO:0000259" key="7">
    <source>
        <dbReference type="PROSITE" id="PS50011"/>
    </source>
</evidence>
<keyword evidence="1" id="KW-0723">Serine/threonine-protein kinase</keyword>
<organism evidence="8 9">
    <name type="scientific">Babesia ovata</name>
    <dbReference type="NCBI Taxonomy" id="189622"/>
    <lineage>
        <taxon>Eukaryota</taxon>
        <taxon>Sar</taxon>
        <taxon>Alveolata</taxon>
        <taxon>Apicomplexa</taxon>
        <taxon>Aconoidasida</taxon>
        <taxon>Piroplasmida</taxon>
        <taxon>Babesiidae</taxon>
        <taxon>Babesia</taxon>
    </lineage>
</organism>
<dbReference type="SMART" id="SM00220">
    <property type="entry name" value="S_TKc"/>
    <property type="match status" value="1"/>
</dbReference>
<dbReference type="GO" id="GO:0004674">
    <property type="term" value="F:protein serine/threonine kinase activity"/>
    <property type="evidence" value="ECO:0007669"/>
    <property type="project" value="UniProtKB-KW"/>
</dbReference>
<dbReference type="SUPFAM" id="SSF56112">
    <property type="entry name" value="Protein kinase-like (PK-like)"/>
    <property type="match status" value="1"/>
</dbReference>
<dbReference type="VEuPathDB" id="PiroplasmaDB:BOVATA_023290"/>
<dbReference type="InterPro" id="IPR050205">
    <property type="entry name" value="CDPK_Ser/Thr_kinases"/>
</dbReference>
<evidence type="ECO:0000313" key="9">
    <source>
        <dbReference type="Proteomes" id="UP000236319"/>
    </source>
</evidence>
<keyword evidence="5" id="KW-0067">ATP-binding</keyword>
<dbReference type="GO" id="GO:0005524">
    <property type="term" value="F:ATP binding"/>
    <property type="evidence" value="ECO:0007669"/>
    <property type="project" value="UniProtKB-KW"/>
</dbReference>
<dbReference type="PROSITE" id="PS50011">
    <property type="entry name" value="PROTEIN_KINASE_DOM"/>
    <property type="match status" value="1"/>
</dbReference>
<dbReference type="Gene3D" id="3.30.200.20">
    <property type="entry name" value="Phosphorylase Kinase, domain 1"/>
    <property type="match status" value="1"/>
</dbReference>
<dbReference type="RefSeq" id="XP_028867079.1">
    <property type="nucleotide sequence ID" value="XM_029011246.1"/>
</dbReference>
<gene>
    <name evidence="8" type="ORF">BOVATA_023290</name>
</gene>
<dbReference type="InterPro" id="IPR000719">
    <property type="entry name" value="Prot_kinase_dom"/>
</dbReference>
<keyword evidence="2" id="KW-0808">Transferase</keyword>
<proteinExistence type="predicted"/>
<dbReference type="PANTHER" id="PTHR24349">
    <property type="entry name" value="SERINE/THREONINE-PROTEIN KINASE"/>
    <property type="match status" value="1"/>
</dbReference>
<dbReference type="GeneID" id="39874606"/>
<evidence type="ECO:0000256" key="3">
    <source>
        <dbReference type="ARBA" id="ARBA00022741"/>
    </source>
</evidence>
<evidence type="ECO:0000256" key="5">
    <source>
        <dbReference type="ARBA" id="ARBA00022840"/>
    </source>
</evidence>
<keyword evidence="9" id="KW-1185">Reference proteome</keyword>
<evidence type="ECO:0000313" key="8">
    <source>
        <dbReference type="EMBL" id="GBE60836.1"/>
    </source>
</evidence>
<evidence type="ECO:0000256" key="4">
    <source>
        <dbReference type="ARBA" id="ARBA00022777"/>
    </source>
</evidence>
<name>A0A2H6KCW2_9APIC</name>
<keyword evidence="4 8" id="KW-0418">Kinase</keyword>
<dbReference type="AlphaFoldDB" id="A0A2H6KCW2"/>
<comment type="caution">
    <text evidence="8">The sequence shown here is derived from an EMBL/GenBank/DDBJ whole genome shotgun (WGS) entry which is preliminary data.</text>
</comment>
<evidence type="ECO:0000256" key="6">
    <source>
        <dbReference type="SAM" id="MobiDB-lite"/>
    </source>
</evidence>
<dbReference type="Pfam" id="PF00069">
    <property type="entry name" value="Pkinase"/>
    <property type="match status" value="1"/>
</dbReference>
<dbReference type="Proteomes" id="UP000236319">
    <property type="component" value="Unassembled WGS sequence"/>
</dbReference>
<evidence type="ECO:0000256" key="1">
    <source>
        <dbReference type="ARBA" id="ARBA00022527"/>
    </source>
</evidence>
<accession>A0A2H6KCW2</accession>
<dbReference type="Gene3D" id="1.10.510.10">
    <property type="entry name" value="Transferase(Phosphotransferase) domain 1"/>
    <property type="match status" value="1"/>
</dbReference>
<feature type="region of interest" description="Disordered" evidence="6">
    <location>
        <begin position="36"/>
        <end position="69"/>
    </location>
</feature>
<sequence length="773" mass="87227">MSTAATKKLLKYDSTYRSSCLNSATNSPDAVMTAYAESTDSAPSVQSQSRNTVSPRNDGPITQPNGESSSQLNVVFNRFSPVLKGGWVTYRRKYLEGPTIGKGSFGVVKTLFAMSDILSLQQLLPTRLQLPANRLSQGIRCVSTNRYEFCGMPINPPTRAVKIMNIKNPGGSTKLKDTLHIFRELSIGAWLDHPNVVKVSEIYTNGSEDISDVSNEVFHNRSYVGNIPADCTQVYLVMECCSGGDLSSRKIPEMSKEETVSRMFVHIFRALSYINTLGIAHRDVKPENFLWSSDAPDADIKITDFGLANSPLHTLASRAGTAYYVAPEIVKHAPQKQYSVNCDSWSAGIMLHVFLLGYCPFHAETDVKTLVRVATEEIDWCDTRYSKITPDAFDLLRRLLVKDPQKRMSTSEALRHPWLRQATFEVYNIPMTVEEATGIVDSLTAFYRCPVLKQLALCVMVGQAQPEKVAEYRKKYLYLSMFCENDYFWVNANTVEKWLLCAREEPGNVGARQPGEKRPLYMCAEYIPGYGQDQFETDGLSQGPKRRVILRQSTLWKSVSRLNEIVSQFSNHKISISFTEFLAAQLMPHLLHRSDLILDTFAGLRSETPGRRSILIDTRDLRRLLNPMYQCSNSDLEDVLRQTQLIAHCAYLRNLATEEESKLRVYNLFKPVLDQKVDTNPMTLTIDEFFVLMKSSNDVDVVMEALNGSRELPCIAYESAKRRMIVSKLQEIETCCAERKKRKKVAKTVLQNCTGLEKGVKASNTNRRVPVRS</sequence>
<protein>
    <submittedName>
        <fullName evidence="8">Calcium-dependent kinase CDPK2B</fullName>
    </submittedName>
</protein>
<dbReference type="OrthoDB" id="40902at2759"/>